<comment type="caution">
    <text evidence="1">The sequence shown here is derived from an EMBL/GenBank/DDBJ whole genome shotgun (WGS) entry which is preliminary data.</text>
</comment>
<dbReference type="Proteomes" id="UP001239795">
    <property type="component" value="Unassembled WGS sequence"/>
</dbReference>
<dbReference type="EMBL" id="MLGG01000007">
    <property type="protein sequence ID" value="KAK1463452.1"/>
    <property type="molecule type" value="Genomic_DNA"/>
</dbReference>
<evidence type="ECO:0000313" key="1">
    <source>
        <dbReference type="EMBL" id="KAK1463452.1"/>
    </source>
</evidence>
<name>A0AAI9XUH2_9PEZI</name>
<sequence>MSYRCPFHTDVVSPVRPQHVYSAPLVCVFLGRPWALRTGSGLALRSGPPSIRREMTNNARPLDGLCGRGDRPRNVTLGGCKSPSLSFVRLRPAWRHDSKTRMLLHGQGLMMHLNRLGQFALSHQGGIIGVTKSCLLAELRLTPVQMSRLF</sequence>
<protein>
    <submittedName>
        <fullName evidence="1">Uncharacterized protein</fullName>
    </submittedName>
</protein>
<evidence type="ECO:0000313" key="2">
    <source>
        <dbReference type="Proteomes" id="UP001239795"/>
    </source>
</evidence>
<keyword evidence="2" id="KW-1185">Reference proteome</keyword>
<gene>
    <name evidence="1" type="ORF">CMEL01_13521</name>
</gene>
<dbReference type="AlphaFoldDB" id="A0AAI9XUH2"/>
<proteinExistence type="predicted"/>
<accession>A0AAI9XUH2</accession>
<organism evidence="1 2">
    <name type="scientific">Colletotrichum melonis</name>
    <dbReference type="NCBI Taxonomy" id="1209925"/>
    <lineage>
        <taxon>Eukaryota</taxon>
        <taxon>Fungi</taxon>
        <taxon>Dikarya</taxon>
        <taxon>Ascomycota</taxon>
        <taxon>Pezizomycotina</taxon>
        <taxon>Sordariomycetes</taxon>
        <taxon>Hypocreomycetidae</taxon>
        <taxon>Glomerellales</taxon>
        <taxon>Glomerellaceae</taxon>
        <taxon>Colletotrichum</taxon>
        <taxon>Colletotrichum acutatum species complex</taxon>
    </lineage>
</organism>
<reference evidence="1 2" key="1">
    <citation type="submission" date="2016-10" db="EMBL/GenBank/DDBJ databases">
        <title>The genome sequence of Colletotrichum fioriniae PJ7.</title>
        <authorList>
            <person name="Baroncelli R."/>
        </authorList>
    </citation>
    <scope>NUCLEOTIDE SEQUENCE [LARGE SCALE GENOMIC DNA]</scope>
    <source>
        <strain evidence="1">Col 31</strain>
    </source>
</reference>